<reference evidence="2 3" key="1">
    <citation type="journal article" date="2014" name="PLoS Genet.">
        <title>Phylogenetically driven sequencing of extremely halophilic archaea reveals strategies for static and dynamic osmo-response.</title>
        <authorList>
            <person name="Becker E.A."/>
            <person name="Seitzer P.M."/>
            <person name="Tritt A."/>
            <person name="Larsen D."/>
            <person name="Krusor M."/>
            <person name="Yao A.I."/>
            <person name="Wu D."/>
            <person name="Madern D."/>
            <person name="Eisen J.A."/>
            <person name="Darling A.E."/>
            <person name="Facciotti M.T."/>
        </authorList>
    </citation>
    <scope>NUCLEOTIDE SEQUENCE [LARGE SCALE GENOMIC DNA]</scope>
    <source>
        <strain evidence="2 3">DSM 8989</strain>
    </source>
</reference>
<protein>
    <submittedName>
        <fullName evidence="2">Uncharacterized protein</fullName>
    </submittedName>
</protein>
<organism evidence="2 3">
    <name type="scientific">Halococcus salifodinae DSM 8989</name>
    <dbReference type="NCBI Taxonomy" id="1227456"/>
    <lineage>
        <taxon>Archaea</taxon>
        <taxon>Methanobacteriati</taxon>
        <taxon>Methanobacteriota</taxon>
        <taxon>Stenosarchaea group</taxon>
        <taxon>Halobacteria</taxon>
        <taxon>Halobacteriales</taxon>
        <taxon>Halococcaceae</taxon>
        <taxon>Halococcus</taxon>
    </lineage>
</organism>
<dbReference type="EMBL" id="AOME01000070">
    <property type="protein sequence ID" value="EMA50645.1"/>
    <property type="molecule type" value="Genomic_DNA"/>
</dbReference>
<sequence length="403" mass="42658">MVVITLLVLATLIGLSVVLYSSRVQNSERYQAMVLPLGDIMDIGFVAMTPIIVGITGIDSPLTMAGLCTLGYATGWVMRYNIRYFEPVSTEKGILRNLSNTSQGALIVASVVNVAYYLQLMGGVVIFIVVAPFNFDGGALSGSGIAVAVLVALGLIGFLRGLDKFNELSERTTAFNLAAVSAIIIGFAAYNLQVAVAGNWVLPDYNPPLTTQGARQILGFFALVQGFEASRYIGREYSAERRIRTMRDAQIVATVAFVLFPAAALLLFAQVRPNLGPTAVVQIGAVASPVLPLLILALAIGSQASAAITTISSRSDVLLDLSNEAIPRRLTFPILAAGAIAVVLVTDVLTAVATASRVFAVFFTLQCLIALILASRHEHWKQAVGIILVGLAMVVIAIFGLST</sequence>
<feature type="transmembrane region" description="Helical" evidence="1">
    <location>
        <begin position="105"/>
        <end position="133"/>
    </location>
</feature>
<keyword evidence="1" id="KW-1133">Transmembrane helix</keyword>
<dbReference type="Proteomes" id="UP000011625">
    <property type="component" value="Unassembled WGS sequence"/>
</dbReference>
<dbReference type="RefSeq" id="WP_005044076.1">
    <property type="nucleotide sequence ID" value="NZ_AOME01000070.1"/>
</dbReference>
<dbReference type="PATRIC" id="fig|1227456.3.peg.2679"/>
<feature type="transmembrane region" description="Helical" evidence="1">
    <location>
        <begin position="251"/>
        <end position="271"/>
    </location>
</feature>
<feature type="transmembrane region" description="Helical" evidence="1">
    <location>
        <begin position="45"/>
        <end position="73"/>
    </location>
</feature>
<keyword evidence="1" id="KW-0472">Membrane</keyword>
<proteinExistence type="predicted"/>
<feature type="transmembrane region" description="Helical" evidence="1">
    <location>
        <begin position="332"/>
        <end position="352"/>
    </location>
</feature>
<dbReference type="AlphaFoldDB" id="M0N1S3"/>
<name>M0N1S3_9EURY</name>
<feature type="transmembrane region" description="Helical" evidence="1">
    <location>
        <begin position="174"/>
        <end position="193"/>
    </location>
</feature>
<keyword evidence="1" id="KW-0812">Transmembrane</keyword>
<evidence type="ECO:0000313" key="2">
    <source>
        <dbReference type="EMBL" id="EMA50645.1"/>
    </source>
</evidence>
<feature type="transmembrane region" description="Helical" evidence="1">
    <location>
        <begin position="213"/>
        <end position="230"/>
    </location>
</feature>
<gene>
    <name evidence="2" type="ORF">C450_13242</name>
</gene>
<keyword evidence="3" id="KW-1185">Reference proteome</keyword>
<evidence type="ECO:0000313" key="3">
    <source>
        <dbReference type="Proteomes" id="UP000011625"/>
    </source>
</evidence>
<feature type="transmembrane region" description="Helical" evidence="1">
    <location>
        <begin position="139"/>
        <end position="162"/>
    </location>
</feature>
<dbReference type="OrthoDB" id="275589at2157"/>
<accession>M0N1S3</accession>
<evidence type="ECO:0000256" key="1">
    <source>
        <dbReference type="SAM" id="Phobius"/>
    </source>
</evidence>
<comment type="caution">
    <text evidence="2">The sequence shown here is derived from an EMBL/GenBank/DDBJ whole genome shotgun (WGS) entry which is preliminary data.</text>
</comment>
<feature type="transmembrane region" description="Helical" evidence="1">
    <location>
        <begin position="383"/>
        <end position="402"/>
    </location>
</feature>
<feature type="transmembrane region" description="Helical" evidence="1">
    <location>
        <begin position="358"/>
        <end position="376"/>
    </location>
</feature>